<reference evidence="5 6" key="1">
    <citation type="submission" date="2020-07" db="EMBL/GenBank/DDBJ databases">
        <title>Sequencing the genomes of 1000 actinobacteria strains.</title>
        <authorList>
            <person name="Klenk H.-P."/>
        </authorList>
    </citation>
    <scope>NUCLEOTIDE SEQUENCE [LARGE SCALE GENOMIC DNA]</scope>
    <source>
        <strain evidence="5 6">DSM 18248</strain>
    </source>
</reference>
<evidence type="ECO:0000256" key="3">
    <source>
        <dbReference type="ARBA" id="ARBA00023277"/>
    </source>
</evidence>
<comment type="similarity">
    <text evidence="1">Belongs to the aldose epimerase family.</text>
</comment>
<dbReference type="EC" id="5.1.3.3" evidence="5"/>
<evidence type="ECO:0000256" key="4">
    <source>
        <dbReference type="SAM" id="MobiDB-lite"/>
    </source>
</evidence>
<dbReference type="CDD" id="cd09019">
    <property type="entry name" value="galactose_mutarotase_like"/>
    <property type="match status" value="1"/>
</dbReference>
<feature type="region of interest" description="Disordered" evidence="4">
    <location>
        <begin position="76"/>
        <end position="106"/>
    </location>
</feature>
<keyword evidence="6" id="KW-1185">Reference proteome</keyword>
<keyword evidence="2 5" id="KW-0413">Isomerase</keyword>
<organism evidence="5 6">
    <name type="scientific">Nocardioides marinus</name>
    <dbReference type="NCBI Taxonomy" id="374514"/>
    <lineage>
        <taxon>Bacteria</taxon>
        <taxon>Bacillati</taxon>
        <taxon>Actinomycetota</taxon>
        <taxon>Actinomycetes</taxon>
        <taxon>Propionibacteriales</taxon>
        <taxon>Nocardioidaceae</taxon>
        <taxon>Nocardioides</taxon>
    </lineage>
</organism>
<name>A0A7Y9YDS9_9ACTN</name>
<dbReference type="Pfam" id="PF01263">
    <property type="entry name" value="Aldose_epim"/>
    <property type="match status" value="1"/>
</dbReference>
<dbReference type="GO" id="GO:0006006">
    <property type="term" value="P:glucose metabolic process"/>
    <property type="evidence" value="ECO:0007669"/>
    <property type="project" value="TreeGrafter"/>
</dbReference>
<gene>
    <name evidence="5" type="ORF">BKA05_000652</name>
</gene>
<protein>
    <submittedName>
        <fullName evidence="5">Aldose 1-epimerase</fullName>
        <ecNumber evidence="5">5.1.3.3</ecNumber>
    </submittedName>
</protein>
<dbReference type="Proteomes" id="UP000537326">
    <property type="component" value="Unassembled WGS sequence"/>
</dbReference>
<evidence type="ECO:0000313" key="6">
    <source>
        <dbReference type="Proteomes" id="UP000537326"/>
    </source>
</evidence>
<dbReference type="GO" id="GO:0030246">
    <property type="term" value="F:carbohydrate binding"/>
    <property type="evidence" value="ECO:0007669"/>
    <property type="project" value="InterPro"/>
</dbReference>
<evidence type="ECO:0000256" key="1">
    <source>
        <dbReference type="ARBA" id="ARBA00006206"/>
    </source>
</evidence>
<sequence length="315" mass="34339">MENNVLRLEVLSTGAALHRLLVPGPTGPEDVVLGHRDAAAQARDEHFVGVVVGRYANRLRDGLLRLDGREHRLLRNEGPHTLHGGPDGFGRRQWSGRAPTGDEADDADDAVTLELVSPDGDQGFPGCLRAQVTYAVRGDEVEVALRATADATTVVNLTQHSYFDLGAGVGDLEDHRLRVPAVLRVAVDDELLPVDERPVPVVGTRWDLRHPRPLEERWDDCWVLGAPGIRRLAAVLEHPPTGRRLEVSTDAPGLQVYTGDALPGLPGKDGRPLVPRAGVALEAQDLPDAPGRPAFWPPVLRPGEVYARTTWWRFG</sequence>
<dbReference type="GO" id="GO:0004034">
    <property type="term" value="F:aldose 1-epimerase activity"/>
    <property type="evidence" value="ECO:0007669"/>
    <property type="project" value="UniProtKB-EC"/>
</dbReference>
<accession>A0A7Y9YDS9</accession>
<comment type="caution">
    <text evidence="5">The sequence shown here is derived from an EMBL/GenBank/DDBJ whole genome shotgun (WGS) entry which is preliminary data.</text>
</comment>
<dbReference type="PANTHER" id="PTHR10091">
    <property type="entry name" value="ALDOSE-1-EPIMERASE"/>
    <property type="match status" value="1"/>
</dbReference>
<dbReference type="GO" id="GO:0033499">
    <property type="term" value="P:galactose catabolic process via UDP-galactose, Leloir pathway"/>
    <property type="evidence" value="ECO:0007669"/>
    <property type="project" value="TreeGrafter"/>
</dbReference>
<dbReference type="InterPro" id="IPR008183">
    <property type="entry name" value="Aldose_1/G6P_1-epimerase"/>
</dbReference>
<dbReference type="EMBL" id="JACBZI010000001">
    <property type="protein sequence ID" value="NYI09137.1"/>
    <property type="molecule type" value="Genomic_DNA"/>
</dbReference>
<evidence type="ECO:0000256" key="2">
    <source>
        <dbReference type="ARBA" id="ARBA00023235"/>
    </source>
</evidence>
<dbReference type="RefSeq" id="WP_179530158.1">
    <property type="nucleotide sequence ID" value="NZ_BAAAPP010000002.1"/>
</dbReference>
<dbReference type="SUPFAM" id="SSF74650">
    <property type="entry name" value="Galactose mutarotase-like"/>
    <property type="match status" value="1"/>
</dbReference>
<dbReference type="InterPro" id="IPR014718">
    <property type="entry name" value="GH-type_carb-bd"/>
</dbReference>
<dbReference type="InterPro" id="IPR047215">
    <property type="entry name" value="Galactose_mutarotase-like"/>
</dbReference>
<dbReference type="AlphaFoldDB" id="A0A7Y9YDS9"/>
<proteinExistence type="inferred from homology"/>
<evidence type="ECO:0000313" key="5">
    <source>
        <dbReference type="EMBL" id="NYI09137.1"/>
    </source>
</evidence>
<dbReference type="InterPro" id="IPR011013">
    <property type="entry name" value="Gal_mutarotase_sf_dom"/>
</dbReference>
<dbReference type="PANTHER" id="PTHR10091:SF0">
    <property type="entry name" value="GALACTOSE MUTAROTASE"/>
    <property type="match status" value="1"/>
</dbReference>
<keyword evidence="3" id="KW-0119">Carbohydrate metabolism</keyword>
<dbReference type="GO" id="GO:0005737">
    <property type="term" value="C:cytoplasm"/>
    <property type="evidence" value="ECO:0007669"/>
    <property type="project" value="TreeGrafter"/>
</dbReference>
<dbReference type="Gene3D" id="2.70.98.10">
    <property type="match status" value="1"/>
</dbReference>